<proteinExistence type="inferred from homology"/>
<keyword evidence="2 4" id="KW-0805">Transcription regulation</keyword>
<comment type="function">
    <text evidence="4">Also displays a weak uracil phosphoribosyltransferase activity which is not physiologically significant.</text>
</comment>
<dbReference type="InterPro" id="IPR050137">
    <property type="entry name" value="PyrR_bifunctional"/>
</dbReference>
<name>A0A916NAD0_9FLAO</name>
<dbReference type="Gene3D" id="3.40.50.2020">
    <property type="match status" value="1"/>
</dbReference>
<dbReference type="RefSeq" id="WP_258541551.1">
    <property type="nucleotide sequence ID" value="NZ_OU015584.1"/>
</dbReference>
<reference evidence="6" key="1">
    <citation type="submission" date="2021-04" db="EMBL/GenBank/DDBJ databases">
        <authorList>
            <person name="Rodrigo-Torres L."/>
            <person name="Arahal R. D."/>
            <person name="Lucena T."/>
        </authorList>
    </citation>
    <scope>NUCLEOTIDE SEQUENCE</scope>
    <source>
        <strain evidence="6">AS29M-1</strain>
    </source>
</reference>
<dbReference type="PANTHER" id="PTHR11608:SF0">
    <property type="entry name" value="BIFUNCTIONAL PROTEIN PYRR"/>
    <property type="match status" value="1"/>
</dbReference>
<comment type="catalytic activity">
    <reaction evidence="4">
        <text>UMP + diphosphate = 5-phospho-alpha-D-ribose 1-diphosphate + uracil</text>
        <dbReference type="Rhea" id="RHEA:13017"/>
        <dbReference type="ChEBI" id="CHEBI:17568"/>
        <dbReference type="ChEBI" id="CHEBI:33019"/>
        <dbReference type="ChEBI" id="CHEBI:57865"/>
        <dbReference type="ChEBI" id="CHEBI:58017"/>
        <dbReference type="EC" id="2.4.2.9"/>
    </reaction>
</comment>
<evidence type="ECO:0000256" key="3">
    <source>
        <dbReference type="ARBA" id="ARBA00023163"/>
    </source>
</evidence>
<dbReference type="KEGG" id="ptan:CRYO30217_01351"/>
<comment type="similarity">
    <text evidence="1 4">Belongs to the purine/pyrimidine phosphoribosyltransferase family. PyrR subfamily.</text>
</comment>
<keyword evidence="4" id="KW-0808">Transferase</keyword>
<feature type="domain" description="Phosphoribosyltransferase" evidence="5">
    <location>
        <begin position="6"/>
        <end position="165"/>
    </location>
</feature>
<evidence type="ECO:0000313" key="6">
    <source>
        <dbReference type="EMBL" id="CAG5080514.1"/>
    </source>
</evidence>
<dbReference type="EC" id="2.4.2.9" evidence="4"/>
<dbReference type="AlphaFoldDB" id="A0A916NAD0"/>
<feature type="short sequence motif" description="PRPP-binding" evidence="4">
    <location>
        <begin position="98"/>
        <end position="110"/>
    </location>
</feature>
<dbReference type="PANTHER" id="PTHR11608">
    <property type="entry name" value="BIFUNCTIONAL PROTEIN PYRR"/>
    <property type="match status" value="1"/>
</dbReference>
<dbReference type="InterPro" id="IPR023050">
    <property type="entry name" value="PyrR"/>
</dbReference>
<dbReference type="FunFam" id="3.40.50.2020:FF:000020">
    <property type="entry name" value="Bifunctional protein PyrR"/>
    <property type="match status" value="1"/>
</dbReference>
<comment type="function">
    <text evidence="4">Regulates the transcription of the pyrimidine nucleotide (pyr) operon in response to exogenous pyrimidines.</text>
</comment>
<evidence type="ECO:0000256" key="4">
    <source>
        <dbReference type="HAMAP-Rule" id="MF_01219"/>
    </source>
</evidence>
<dbReference type="Proteomes" id="UP000683507">
    <property type="component" value="Chromosome"/>
</dbReference>
<dbReference type="Pfam" id="PF00156">
    <property type="entry name" value="Pribosyltran"/>
    <property type="match status" value="1"/>
</dbReference>
<keyword evidence="4" id="KW-0328">Glycosyltransferase</keyword>
<dbReference type="GO" id="GO:0004845">
    <property type="term" value="F:uracil phosphoribosyltransferase activity"/>
    <property type="evidence" value="ECO:0007669"/>
    <property type="project" value="UniProtKB-UniRule"/>
</dbReference>
<dbReference type="CDD" id="cd06223">
    <property type="entry name" value="PRTases_typeI"/>
    <property type="match status" value="1"/>
</dbReference>
<dbReference type="NCBIfam" id="NF003549">
    <property type="entry name" value="PRK05205.1-5"/>
    <property type="match status" value="1"/>
</dbReference>
<keyword evidence="7" id="KW-1185">Reference proteome</keyword>
<accession>A0A916NAD0</accession>
<organism evidence="6 7">
    <name type="scientific">Parvicella tangerina</name>
    <dbReference type="NCBI Taxonomy" id="2829795"/>
    <lineage>
        <taxon>Bacteria</taxon>
        <taxon>Pseudomonadati</taxon>
        <taxon>Bacteroidota</taxon>
        <taxon>Flavobacteriia</taxon>
        <taxon>Flavobacteriales</taxon>
        <taxon>Parvicellaceae</taxon>
        <taxon>Parvicella</taxon>
    </lineage>
</organism>
<protein>
    <recommendedName>
        <fullName evidence="4">Bifunctional protein PyrR</fullName>
    </recommendedName>
    <domain>
        <recommendedName>
            <fullName evidence="4">Pyrimidine operon regulatory protein</fullName>
        </recommendedName>
    </domain>
    <domain>
        <recommendedName>
            <fullName evidence="4">Uracil phosphoribosyltransferase</fullName>
            <shortName evidence="4">UPRTase</shortName>
            <ecNumber evidence="4">2.4.2.9</ecNumber>
        </recommendedName>
    </domain>
</protein>
<keyword evidence="3 4" id="KW-0804">Transcription</keyword>
<sequence length="182" mass="20945">MEPVVILNQQRFEITVKRLCYQLIENHGNFSNSVILGLQPRGVFLANRLKKVLKEVSGVEVQTGALDITFYRDDFRRKDKPLIPSVTNLDFSVEGKRVIIVDDVLYTGRTVRAGMEACLTWGRPSEIELMAFIDRRFQRNIPIQPDYIGKSVDTIDEEMVVVNWEETEGEDIVLLKRKSSEQ</sequence>
<dbReference type="InterPro" id="IPR029057">
    <property type="entry name" value="PRTase-like"/>
</dbReference>
<dbReference type="EMBL" id="OU015584">
    <property type="protein sequence ID" value="CAG5080514.1"/>
    <property type="molecule type" value="Genomic_DNA"/>
</dbReference>
<evidence type="ECO:0000256" key="2">
    <source>
        <dbReference type="ARBA" id="ARBA00023015"/>
    </source>
</evidence>
<dbReference type="HAMAP" id="MF_01219">
    <property type="entry name" value="PyrR"/>
    <property type="match status" value="1"/>
</dbReference>
<evidence type="ECO:0000259" key="5">
    <source>
        <dbReference type="Pfam" id="PF00156"/>
    </source>
</evidence>
<dbReference type="InterPro" id="IPR000836">
    <property type="entry name" value="PRTase_dom"/>
</dbReference>
<gene>
    <name evidence="6" type="primary">pyrR_1</name>
    <name evidence="4" type="synonym">pyrR</name>
    <name evidence="6" type="ORF">CRYO30217_01351</name>
</gene>
<evidence type="ECO:0000313" key="7">
    <source>
        <dbReference type="Proteomes" id="UP000683507"/>
    </source>
</evidence>
<dbReference type="SUPFAM" id="SSF53271">
    <property type="entry name" value="PRTase-like"/>
    <property type="match status" value="1"/>
</dbReference>
<dbReference type="GO" id="GO:0006355">
    <property type="term" value="P:regulation of DNA-templated transcription"/>
    <property type="evidence" value="ECO:0007669"/>
    <property type="project" value="UniProtKB-UniRule"/>
</dbReference>
<evidence type="ECO:0000256" key="1">
    <source>
        <dbReference type="ARBA" id="ARBA00005565"/>
    </source>
</evidence>